<proteinExistence type="inferred from homology"/>
<dbReference type="PANTHER" id="PTHR24093">
    <property type="entry name" value="CATION TRANSPORTING ATPASE"/>
    <property type="match status" value="1"/>
</dbReference>
<feature type="transmembrane region" description="Helical" evidence="21">
    <location>
        <begin position="859"/>
        <end position="882"/>
    </location>
</feature>
<evidence type="ECO:0000256" key="10">
    <source>
        <dbReference type="ARBA" id="ARBA00022723"/>
    </source>
</evidence>
<evidence type="ECO:0000256" key="12">
    <source>
        <dbReference type="ARBA" id="ARBA00022837"/>
    </source>
</evidence>
<keyword evidence="17 21" id="KW-0472">Membrane</keyword>
<feature type="transmembrane region" description="Helical" evidence="21">
    <location>
        <begin position="957"/>
        <end position="975"/>
    </location>
</feature>
<feature type="transmembrane region" description="Helical" evidence="21">
    <location>
        <begin position="119"/>
        <end position="139"/>
    </location>
</feature>
<comment type="caution">
    <text evidence="23">The sequence shown here is derived from an EMBL/GenBank/DDBJ whole genome shotgun (WGS) entry which is preliminary data.</text>
</comment>
<feature type="transmembrane region" description="Helical" evidence="21">
    <location>
        <begin position="315"/>
        <end position="333"/>
    </location>
</feature>
<evidence type="ECO:0000256" key="5">
    <source>
        <dbReference type="ARBA" id="ARBA00013555"/>
    </source>
</evidence>
<dbReference type="EC" id="7.2.2.14" evidence="4"/>
<evidence type="ECO:0000256" key="9">
    <source>
        <dbReference type="ARBA" id="ARBA00022692"/>
    </source>
</evidence>
<sequence length="987" mass="109924">MSNGFKIFSGSSQGNPSSSDPVRENLVEQNAHPNGFKTSVFRILQRFMSASKIDGGSRTEAEEKVYSWLYALAQSEKDIVFEYVRSTERGLSFTEAERRLQENGPNVPVEYTFPSWWHLLWNAFFHPFNIILIVLSALSYIANDATNGCIMLGLVFISVSLRFYQEYSSSKAAMRLSEFVKCPIKVQRCAGRVVQTELLVQVDQRDVVPGDIVIFEPGDLFPGDVRLLTSKHLVVSQSSLTGEFGTTEKTADIREDQSTPLLDLKNICFMGTSVISGSGTGLVVSTGPKTYMSTMFSNIGKQKLPDDFEKGIRRISYVLISFMLIAVTVIVVADYITSDDLTESILFGISVASALTPQMLPLIVNTSLAKGALAMAKDRCIVKSLTAIRDMGSMDILCIDKTGTLTMNSAMMVNHLDSWGSTKEKVLCFGFLNSYFKTEQKYPLDDAILAYVFTNGYRFEPSKWTKVDEIPFDFTRRRVSVVLETDLNVKHKSNHTFNRILITKGALEEVLRVCSCIEHVDRGEIATFSEEDHKRILNMGEDLSNDGLRVLGVAIKRLETVRLILLLSPSCFYFLLSVLFQLILSHSMSSKIAIWTKVEEVIYLVVPAQRRSSTGIYDETVECDMVFLGLISFFDPPKDSAKQALWRLAEKGVKAKVLTGDSLSLAIRICKEVGIRTTHVVTGPDLELLNQDSFHETVKRSTVLARLTPTQKLRVVQSLQIVGEHVVGFLGDGVNDSLALDAANVGITVDSGASIAKDFADIILLEKDLNVLVAGVERGRLTFANTMKYIKMSVVANVGSILSLLIATLVLGYEPLTPRQLVTQNFLYNVGQIAIPWDNMEEDYVKTPQKWSLKGLATFILWNGPVCSLCDISALLFIWFYYGAHSESLFRSAWFVEGLLMQTLIIHLIRTEKIPFIQEIASWPVICSTVVISAIGISIACTSIGDVMGFTTLPLSYFGFLVVLFIGYFTVGQIVKRVYILVYKTWL</sequence>
<feature type="transmembrane region" description="Helical" evidence="21">
    <location>
        <begin position="921"/>
        <end position="945"/>
    </location>
</feature>
<reference evidence="23" key="1">
    <citation type="submission" date="2020-08" db="EMBL/GenBank/DDBJ databases">
        <title>Plant Genome Project.</title>
        <authorList>
            <person name="Zhang R.-G."/>
        </authorList>
    </citation>
    <scope>NUCLEOTIDE SEQUENCE</scope>
    <source>
        <strain evidence="23">WSP0</strain>
        <tissue evidence="23">Leaf</tissue>
    </source>
</reference>
<dbReference type="SFLD" id="SFLDG00002">
    <property type="entry name" value="C1.7:_P-type_atpase_like"/>
    <property type="match status" value="1"/>
</dbReference>
<comment type="catalytic activity">
    <reaction evidence="19">
        <text>Mg(2+)(out) + ATP + H2O = Mg(2+)(in) + ADP + phosphate + H(+)</text>
        <dbReference type="Rhea" id="RHEA:10260"/>
        <dbReference type="ChEBI" id="CHEBI:15377"/>
        <dbReference type="ChEBI" id="CHEBI:15378"/>
        <dbReference type="ChEBI" id="CHEBI:18420"/>
        <dbReference type="ChEBI" id="CHEBI:30616"/>
        <dbReference type="ChEBI" id="CHEBI:43474"/>
        <dbReference type="ChEBI" id="CHEBI:456216"/>
        <dbReference type="EC" id="7.2.2.14"/>
    </reaction>
</comment>
<dbReference type="Pfam" id="PF00690">
    <property type="entry name" value="Cation_ATPase_N"/>
    <property type="match status" value="1"/>
</dbReference>
<keyword evidence="15" id="KW-1278">Translocase</keyword>
<dbReference type="Proteomes" id="UP000823749">
    <property type="component" value="Chromosome 10"/>
</dbReference>
<keyword evidence="8" id="KW-0597">Phosphoprotein</keyword>
<evidence type="ECO:0000256" key="2">
    <source>
        <dbReference type="ARBA" id="ARBA00004429"/>
    </source>
</evidence>
<feature type="compositionally biased region" description="Low complexity" evidence="20">
    <location>
        <begin position="9"/>
        <end position="19"/>
    </location>
</feature>
<feature type="region of interest" description="Disordered" evidence="20">
    <location>
        <begin position="1"/>
        <end position="23"/>
    </location>
</feature>
<dbReference type="InterPro" id="IPR004014">
    <property type="entry name" value="ATPase_P-typ_cation-transptr_N"/>
</dbReference>
<dbReference type="GO" id="GO:0005886">
    <property type="term" value="C:plasma membrane"/>
    <property type="evidence" value="ECO:0007669"/>
    <property type="project" value="UniProtKB-SubCell"/>
</dbReference>
<evidence type="ECO:0000313" key="23">
    <source>
        <dbReference type="EMBL" id="KAG5529530.1"/>
    </source>
</evidence>
<dbReference type="SUPFAM" id="SSF81653">
    <property type="entry name" value="Calcium ATPase, transduction domain A"/>
    <property type="match status" value="1"/>
</dbReference>
<dbReference type="InterPro" id="IPR044492">
    <property type="entry name" value="P_typ_ATPase_HD_dom"/>
</dbReference>
<comment type="subcellular location">
    <subcellularLocation>
        <location evidence="2">Cell inner membrane</location>
        <topology evidence="2">Multi-pass membrane protein</topology>
    </subcellularLocation>
</comment>
<evidence type="ECO:0000256" key="20">
    <source>
        <dbReference type="SAM" id="MobiDB-lite"/>
    </source>
</evidence>
<evidence type="ECO:0000256" key="3">
    <source>
        <dbReference type="ARBA" id="ARBA00008746"/>
    </source>
</evidence>
<dbReference type="GO" id="GO:0005524">
    <property type="term" value="F:ATP binding"/>
    <property type="evidence" value="ECO:0007669"/>
    <property type="project" value="UniProtKB-KW"/>
</dbReference>
<protein>
    <recommendedName>
        <fullName evidence="5">Magnesium-transporting ATPase, P-type 1</fullName>
        <ecNumber evidence="4">7.2.2.14</ecNumber>
    </recommendedName>
    <alternativeName>
        <fullName evidence="18">Mg(2+) transport ATPase, P-type 1</fullName>
    </alternativeName>
</protein>
<dbReference type="InterPro" id="IPR008250">
    <property type="entry name" value="ATPase_P-typ_transduc_dom_A_sf"/>
</dbReference>
<feature type="domain" description="Cation-transporting P-type ATPase N-terminal" evidence="22">
    <location>
        <begin position="71"/>
        <end position="144"/>
    </location>
</feature>
<evidence type="ECO:0000256" key="13">
    <source>
        <dbReference type="ARBA" id="ARBA00022840"/>
    </source>
</evidence>
<dbReference type="PRINTS" id="PR01836">
    <property type="entry name" value="MGATPASE"/>
</dbReference>
<keyword evidence="16 21" id="KW-1133">Transmembrane helix</keyword>
<evidence type="ECO:0000256" key="17">
    <source>
        <dbReference type="ARBA" id="ARBA00023136"/>
    </source>
</evidence>
<feature type="transmembrane region" description="Helical" evidence="21">
    <location>
        <begin position="563"/>
        <end position="584"/>
    </location>
</feature>
<evidence type="ECO:0000313" key="24">
    <source>
        <dbReference type="Proteomes" id="UP000823749"/>
    </source>
</evidence>
<dbReference type="AlphaFoldDB" id="A0AAV6IRY5"/>
<evidence type="ECO:0000256" key="6">
    <source>
        <dbReference type="ARBA" id="ARBA00022475"/>
    </source>
</evidence>
<evidence type="ECO:0000256" key="4">
    <source>
        <dbReference type="ARBA" id="ARBA00012786"/>
    </source>
</evidence>
<evidence type="ECO:0000256" key="8">
    <source>
        <dbReference type="ARBA" id="ARBA00022553"/>
    </source>
</evidence>
<dbReference type="Pfam" id="PF00689">
    <property type="entry name" value="Cation_ATPase_C"/>
    <property type="match status" value="1"/>
</dbReference>
<dbReference type="Gene3D" id="3.40.50.1000">
    <property type="entry name" value="HAD superfamily/HAD-like"/>
    <property type="match status" value="2"/>
</dbReference>
<dbReference type="GO" id="GO:0015444">
    <property type="term" value="F:P-type magnesium transporter activity"/>
    <property type="evidence" value="ECO:0007669"/>
    <property type="project" value="UniProtKB-EC"/>
</dbReference>
<comment type="similarity">
    <text evidence="3">Belongs to the cation transport ATPase (P-type) (TC 3.A.3) family. Type IIIB subfamily.</text>
</comment>
<dbReference type="InterPro" id="IPR023298">
    <property type="entry name" value="ATPase_P-typ_TM_dom_sf"/>
</dbReference>
<evidence type="ECO:0000256" key="21">
    <source>
        <dbReference type="SAM" id="Phobius"/>
    </source>
</evidence>
<dbReference type="InterPro" id="IPR018303">
    <property type="entry name" value="ATPase_P-typ_P_site"/>
</dbReference>
<evidence type="ECO:0000259" key="22">
    <source>
        <dbReference type="SMART" id="SM00831"/>
    </source>
</evidence>
<evidence type="ECO:0000256" key="18">
    <source>
        <dbReference type="ARBA" id="ARBA00029806"/>
    </source>
</evidence>
<comment type="function">
    <text evidence="1">Mediates magnesium influx to the cytosol.</text>
</comment>
<evidence type="ECO:0000256" key="16">
    <source>
        <dbReference type="ARBA" id="ARBA00022989"/>
    </source>
</evidence>
<dbReference type="SFLD" id="SFLDF00027">
    <property type="entry name" value="p-type_atpase"/>
    <property type="match status" value="1"/>
</dbReference>
<dbReference type="PROSITE" id="PS00154">
    <property type="entry name" value="ATPASE_E1_E2"/>
    <property type="match status" value="1"/>
</dbReference>
<feature type="transmembrane region" description="Helical" evidence="21">
    <location>
        <begin position="345"/>
        <end position="369"/>
    </location>
</feature>
<dbReference type="SUPFAM" id="SSF81665">
    <property type="entry name" value="Calcium ATPase, transmembrane domain M"/>
    <property type="match status" value="1"/>
</dbReference>
<keyword evidence="14" id="KW-0460">Magnesium</keyword>
<dbReference type="NCBIfam" id="TIGR01494">
    <property type="entry name" value="ATPase_P-type"/>
    <property type="match status" value="1"/>
</dbReference>
<evidence type="ECO:0000256" key="19">
    <source>
        <dbReference type="ARBA" id="ARBA00047295"/>
    </source>
</evidence>
<dbReference type="GO" id="GO:0016887">
    <property type="term" value="F:ATP hydrolysis activity"/>
    <property type="evidence" value="ECO:0007669"/>
    <property type="project" value="InterPro"/>
</dbReference>
<keyword evidence="11" id="KW-0547">Nucleotide-binding</keyword>
<evidence type="ECO:0000256" key="15">
    <source>
        <dbReference type="ARBA" id="ARBA00022967"/>
    </source>
</evidence>
<dbReference type="InterPro" id="IPR023214">
    <property type="entry name" value="HAD_sf"/>
</dbReference>
<dbReference type="InterPro" id="IPR006068">
    <property type="entry name" value="ATPase_P-typ_cation-transptr_C"/>
</dbReference>
<evidence type="ECO:0000256" key="1">
    <source>
        <dbReference type="ARBA" id="ARBA00003954"/>
    </source>
</evidence>
<dbReference type="InterPro" id="IPR006415">
    <property type="entry name" value="P-type_ATPase_IIIB"/>
</dbReference>
<gene>
    <name evidence="23" type="ORF">RHGRI_030059</name>
</gene>
<accession>A0AAV6IRY5</accession>
<name>A0AAV6IRY5_9ERIC</name>
<feature type="transmembrane region" description="Helical" evidence="21">
    <location>
        <begin position="888"/>
        <end position="909"/>
    </location>
</feature>
<keyword evidence="12" id="KW-0106">Calcium</keyword>
<keyword evidence="9 21" id="KW-0812">Transmembrane</keyword>
<evidence type="ECO:0000256" key="11">
    <source>
        <dbReference type="ARBA" id="ARBA00022741"/>
    </source>
</evidence>
<keyword evidence="13" id="KW-0067">ATP-binding</keyword>
<keyword evidence="7" id="KW-0997">Cell inner membrane</keyword>
<organism evidence="23 24">
    <name type="scientific">Rhododendron griersonianum</name>
    <dbReference type="NCBI Taxonomy" id="479676"/>
    <lineage>
        <taxon>Eukaryota</taxon>
        <taxon>Viridiplantae</taxon>
        <taxon>Streptophyta</taxon>
        <taxon>Embryophyta</taxon>
        <taxon>Tracheophyta</taxon>
        <taxon>Spermatophyta</taxon>
        <taxon>Magnoliopsida</taxon>
        <taxon>eudicotyledons</taxon>
        <taxon>Gunneridae</taxon>
        <taxon>Pentapetalae</taxon>
        <taxon>asterids</taxon>
        <taxon>Ericales</taxon>
        <taxon>Ericaceae</taxon>
        <taxon>Ericoideae</taxon>
        <taxon>Rhodoreae</taxon>
        <taxon>Rhododendron</taxon>
    </lineage>
</organism>
<dbReference type="Gene3D" id="1.20.1110.10">
    <property type="entry name" value="Calcium-transporting ATPase, transmembrane domain"/>
    <property type="match status" value="2"/>
</dbReference>
<keyword evidence="6" id="KW-1003">Cell membrane</keyword>
<dbReference type="EMBL" id="JACTNZ010000010">
    <property type="protein sequence ID" value="KAG5529530.1"/>
    <property type="molecule type" value="Genomic_DNA"/>
</dbReference>
<feature type="transmembrane region" description="Helical" evidence="21">
    <location>
        <begin position="145"/>
        <end position="164"/>
    </location>
</feature>
<dbReference type="Pfam" id="PF13246">
    <property type="entry name" value="Cation_ATPase"/>
    <property type="match status" value="1"/>
</dbReference>
<dbReference type="Gene3D" id="3.40.1110.10">
    <property type="entry name" value="Calcium-transporting ATPase, cytoplasmic domain N"/>
    <property type="match status" value="3"/>
</dbReference>
<dbReference type="SUPFAM" id="SSF81660">
    <property type="entry name" value="Metal cation-transporting ATPase, ATP-binding domain N"/>
    <property type="match status" value="1"/>
</dbReference>
<dbReference type="PANTHER" id="PTHR24093:SF128">
    <property type="entry name" value="MAGNESIUM-TRANSPORTING ATPASE, P-TYPE 1"/>
    <property type="match status" value="1"/>
</dbReference>
<dbReference type="Pfam" id="PF00122">
    <property type="entry name" value="E1-E2_ATPase"/>
    <property type="match status" value="1"/>
</dbReference>
<evidence type="ECO:0000256" key="14">
    <source>
        <dbReference type="ARBA" id="ARBA00022842"/>
    </source>
</evidence>
<feature type="transmembrane region" description="Helical" evidence="21">
    <location>
        <begin position="794"/>
        <end position="813"/>
    </location>
</feature>
<keyword evidence="24" id="KW-1185">Reference proteome</keyword>
<dbReference type="InterPro" id="IPR036412">
    <property type="entry name" value="HAD-like_sf"/>
</dbReference>
<keyword evidence="10" id="KW-0479">Metal-binding</keyword>
<dbReference type="InterPro" id="IPR023299">
    <property type="entry name" value="ATPase_P-typ_cyto_dom_N"/>
</dbReference>
<dbReference type="SMART" id="SM00831">
    <property type="entry name" value="Cation_ATPase_N"/>
    <property type="match status" value="1"/>
</dbReference>
<dbReference type="SUPFAM" id="SSF56784">
    <property type="entry name" value="HAD-like"/>
    <property type="match status" value="1"/>
</dbReference>
<dbReference type="Gene3D" id="2.70.150.10">
    <property type="entry name" value="Calcium-transporting ATPase, cytoplasmic transduction domain A"/>
    <property type="match status" value="1"/>
</dbReference>
<dbReference type="SFLD" id="SFLDS00003">
    <property type="entry name" value="Haloacid_Dehalogenase"/>
    <property type="match status" value="1"/>
</dbReference>
<evidence type="ECO:0000256" key="7">
    <source>
        <dbReference type="ARBA" id="ARBA00022519"/>
    </source>
</evidence>
<dbReference type="InterPro" id="IPR059000">
    <property type="entry name" value="ATPase_P-type_domA"/>
</dbReference>
<dbReference type="GO" id="GO:0046872">
    <property type="term" value="F:metal ion binding"/>
    <property type="evidence" value="ECO:0007669"/>
    <property type="project" value="UniProtKB-KW"/>
</dbReference>
<dbReference type="InterPro" id="IPR001757">
    <property type="entry name" value="P_typ_ATPase"/>
</dbReference>